<organism evidence="1 2">
    <name type="scientific">Dreissena polymorpha</name>
    <name type="common">Zebra mussel</name>
    <name type="synonym">Mytilus polymorpha</name>
    <dbReference type="NCBI Taxonomy" id="45954"/>
    <lineage>
        <taxon>Eukaryota</taxon>
        <taxon>Metazoa</taxon>
        <taxon>Spiralia</taxon>
        <taxon>Lophotrochozoa</taxon>
        <taxon>Mollusca</taxon>
        <taxon>Bivalvia</taxon>
        <taxon>Autobranchia</taxon>
        <taxon>Heteroconchia</taxon>
        <taxon>Euheterodonta</taxon>
        <taxon>Imparidentia</taxon>
        <taxon>Neoheterodontei</taxon>
        <taxon>Myida</taxon>
        <taxon>Dreissenoidea</taxon>
        <taxon>Dreissenidae</taxon>
        <taxon>Dreissena</taxon>
    </lineage>
</organism>
<sequence>MMQMNSLKKIKLSLYFLSRCNVRSDDAQLQITEDKLDTKFPRLPSSNISKGNLEMS</sequence>
<reference evidence="1" key="2">
    <citation type="submission" date="2020-11" db="EMBL/GenBank/DDBJ databases">
        <authorList>
            <person name="McCartney M.A."/>
            <person name="Auch B."/>
            <person name="Kono T."/>
            <person name="Mallez S."/>
            <person name="Becker A."/>
            <person name="Gohl D.M."/>
            <person name="Silverstein K.A.T."/>
            <person name="Koren S."/>
            <person name="Bechman K.B."/>
            <person name="Herman A."/>
            <person name="Abrahante J.E."/>
            <person name="Garbe J."/>
        </authorList>
    </citation>
    <scope>NUCLEOTIDE SEQUENCE</scope>
    <source>
        <strain evidence="1">Duluth1</strain>
        <tissue evidence="1">Whole animal</tissue>
    </source>
</reference>
<dbReference type="AlphaFoldDB" id="A0A9D4IXP0"/>
<evidence type="ECO:0000313" key="2">
    <source>
        <dbReference type="Proteomes" id="UP000828390"/>
    </source>
</evidence>
<proteinExistence type="predicted"/>
<gene>
    <name evidence="1" type="ORF">DPMN_166203</name>
</gene>
<name>A0A9D4IXP0_DREPO</name>
<protein>
    <submittedName>
        <fullName evidence="1">Uncharacterized protein</fullName>
    </submittedName>
</protein>
<keyword evidence="2" id="KW-1185">Reference proteome</keyword>
<accession>A0A9D4IXP0</accession>
<comment type="caution">
    <text evidence="1">The sequence shown here is derived from an EMBL/GenBank/DDBJ whole genome shotgun (WGS) entry which is preliminary data.</text>
</comment>
<dbReference type="EMBL" id="JAIWYP010000008">
    <property type="protein sequence ID" value="KAH3788073.1"/>
    <property type="molecule type" value="Genomic_DNA"/>
</dbReference>
<reference evidence="1" key="1">
    <citation type="journal article" date="2019" name="bioRxiv">
        <title>The Genome of the Zebra Mussel, Dreissena polymorpha: A Resource for Invasive Species Research.</title>
        <authorList>
            <person name="McCartney M.A."/>
            <person name="Auch B."/>
            <person name="Kono T."/>
            <person name="Mallez S."/>
            <person name="Zhang Y."/>
            <person name="Obille A."/>
            <person name="Becker A."/>
            <person name="Abrahante J.E."/>
            <person name="Garbe J."/>
            <person name="Badalamenti J.P."/>
            <person name="Herman A."/>
            <person name="Mangelson H."/>
            <person name="Liachko I."/>
            <person name="Sullivan S."/>
            <person name="Sone E.D."/>
            <person name="Koren S."/>
            <person name="Silverstein K.A.T."/>
            <person name="Beckman K.B."/>
            <person name="Gohl D.M."/>
        </authorList>
    </citation>
    <scope>NUCLEOTIDE SEQUENCE</scope>
    <source>
        <strain evidence="1">Duluth1</strain>
        <tissue evidence="1">Whole animal</tissue>
    </source>
</reference>
<evidence type="ECO:0000313" key="1">
    <source>
        <dbReference type="EMBL" id="KAH3788073.1"/>
    </source>
</evidence>
<dbReference type="Proteomes" id="UP000828390">
    <property type="component" value="Unassembled WGS sequence"/>
</dbReference>